<dbReference type="InterPro" id="IPR011990">
    <property type="entry name" value="TPR-like_helical_dom_sf"/>
</dbReference>
<dbReference type="RefSeq" id="WP_141320745.1">
    <property type="nucleotide sequence ID" value="NZ_BJLP01000030.1"/>
</dbReference>
<dbReference type="Proteomes" id="UP000315842">
    <property type="component" value="Unassembled WGS sequence"/>
</dbReference>
<dbReference type="EMBL" id="BJLP01000030">
    <property type="protein sequence ID" value="GEA81519.1"/>
    <property type="molecule type" value="Genomic_DNA"/>
</dbReference>
<dbReference type="AlphaFoldDB" id="A0A4Y3KAP0"/>
<name>A0A4Y3KAP0_CELUD</name>
<keyword evidence="2" id="KW-1185">Reference proteome</keyword>
<accession>A0A4Y3KAP0</accession>
<dbReference type="SUPFAM" id="SSF48452">
    <property type="entry name" value="TPR-like"/>
    <property type="match status" value="1"/>
</dbReference>
<evidence type="ECO:0000313" key="1">
    <source>
        <dbReference type="EMBL" id="GEA81519.1"/>
    </source>
</evidence>
<dbReference type="Gene3D" id="1.25.40.10">
    <property type="entry name" value="Tetratricopeptide repeat domain"/>
    <property type="match status" value="1"/>
</dbReference>
<sequence length="671" mass="69964">MTRSTDEANREISRVRKMPYGIARTQAAEQQVRLVEAEGPDEVRAYALNVLVQSFVWGGEVERAYLPFTKAVRWYDEHPEHFDAEDTHGLFWSFKWMVGHLSDFPDIPAEQIEATLADMERRYALAGLGRDAVAFEAFGWARLRGSDDVDALYEEWVRTPRDDYSQCRACDPGDRASYLVARGDHDEAVRLIQQTLDSGVTCATEPADMLSTLALVHLDAGRADEAVAAHRRAVAALAGSPSDMTGARGARFVLLARGGQTRRALRALTEDAHLLLAADTPNARFDFLTDVVAGTAALLPGAGAEPVAFEGVAASDVAGLHAWCFTEAAALAAAFDARNGTDRFARRLAEARETRPADVTLDLAVIPTGAAARPVRPAPEVVLTDAGAGPLGADPTSLPGGLLDGSGLVTAVESGPDRAERLVREGDLVAAAAVWLEESASAEAAGLLADSGLALAEAARCAQEAGDDEGAAATYPAAVARMRAGGVGVEVVTTVVVAWAPVAAATGGAQAVLAAVDALLAELDASDGAGADAGAPADTGAEVAGAGLAERREAVRRRARADLDDTAARVLASTGSERAAEAAARATRAAEAYAGAGHVADAAHAFWLAGRLHDGLGQVDDAVWNLESAVEGFSIAHQAAPRGEAASALVSVLRAAGRDDRAEEVLRTLTR</sequence>
<proteinExistence type="predicted"/>
<evidence type="ECO:0008006" key="3">
    <source>
        <dbReference type="Google" id="ProtNLM"/>
    </source>
</evidence>
<comment type="caution">
    <text evidence="1">The sequence shown here is derived from an EMBL/GenBank/DDBJ whole genome shotgun (WGS) entry which is preliminary data.</text>
</comment>
<reference evidence="1 2" key="1">
    <citation type="submission" date="2019-06" db="EMBL/GenBank/DDBJ databases">
        <title>Whole genome shotgun sequence of Cellulomonas uda NBRC 3747.</title>
        <authorList>
            <person name="Hosoyama A."/>
            <person name="Uohara A."/>
            <person name="Ohji S."/>
            <person name="Ichikawa N."/>
        </authorList>
    </citation>
    <scope>NUCLEOTIDE SEQUENCE [LARGE SCALE GENOMIC DNA]</scope>
    <source>
        <strain evidence="1 2">NBRC 3747</strain>
    </source>
</reference>
<gene>
    <name evidence="1" type="ORF">CUD01_19630</name>
</gene>
<evidence type="ECO:0000313" key="2">
    <source>
        <dbReference type="Proteomes" id="UP000315842"/>
    </source>
</evidence>
<organism evidence="1 2">
    <name type="scientific">Cellulomonas uda</name>
    <dbReference type="NCBI Taxonomy" id="1714"/>
    <lineage>
        <taxon>Bacteria</taxon>
        <taxon>Bacillati</taxon>
        <taxon>Actinomycetota</taxon>
        <taxon>Actinomycetes</taxon>
        <taxon>Micrococcales</taxon>
        <taxon>Cellulomonadaceae</taxon>
        <taxon>Cellulomonas</taxon>
    </lineage>
</organism>
<protein>
    <recommendedName>
        <fullName evidence="3">Tetratricopeptide repeat protein</fullName>
    </recommendedName>
</protein>